<organism evidence="1 2">
    <name type="scientific">Candidatus Methanogaster sp</name>
    <dbReference type="NCBI Taxonomy" id="3386292"/>
    <lineage>
        <taxon>Archaea</taxon>
        <taxon>Methanobacteriati</taxon>
        <taxon>Methanobacteriota</taxon>
        <taxon>Stenosarchaea group</taxon>
        <taxon>Methanomicrobia</taxon>
        <taxon>Methanosarcinales</taxon>
        <taxon>ANME-2 cluster</taxon>
        <taxon>Candidatus Methanogasteraceae</taxon>
        <taxon>Candidatus Methanogaster</taxon>
    </lineage>
</organism>
<name>A0AC61L2K8_9EURY</name>
<dbReference type="Proteomes" id="UP000248329">
    <property type="component" value="Unassembled WGS sequence"/>
</dbReference>
<evidence type="ECO:0000313" key="1">
    <source>
        <dbReference type="EMBL" id="PXF60558.1"/>
    </source>
</evidence>
<comment type="caution">
    <text evidence="1">The sequence shown here is derived from an EMBL/GenBank/DDBJ whole genome shotgun (WGS) entry which is preliminary data.</text>
</comment>
<dbReference type="EMBL" id="PQXF01000014">
    <property type="protein sequence ID" value="PXF60558.1"/>
    <property type="molecule type" value="Genomic_DNA"/>
</dbReference>
<reference evidence="1" key="1">
    <citation type="submission" date="2018-01" db="EMBL/GenBank/DDBJ databases">
        <authorList>
            <person name="Krukenberg V."/>
        </authorList>
    </citation>
    <scope>NUCLEOTIDE SEQUENCE</scope>
    <source>
        <strain evidence="1">E20ANME2</strain>
    </source>
</reference>
<gene>
    <name evidence="1" type="ORF">C4B59_08515</name>
</gene>
<proteinExistence type="predicted"/>
<accession>A0AC61L2K8</accession>
<protein>
    <submittedName>
        <fullName evidence="1">Uncharacterized protein</fullName>
    </submittedName>
</protein>
<evidence type="ECO:0000313" key="2">
    <source>
        <dbReference type="Proteomes" id="UP000248329"/>
    </source>
</evidence>
<sequence>MGDKTYNIAYTVANTGSGDAGASTTLITIDGVNVATEAVLALSVGGSHTATLGPFTMTGDSDMIEVCADGDDTVPESNEANNCKENRFEYPAPVLTPPGLVALIGLLMVVAVRRVKKGG</sequence>